<dbReference type="AlphaFoldDB" id="A0A0Q0S8X4"/>
<evidence type="ECO:0000313" key="1">
    <source>
        <dbReference type="EMBL" id="KQB40107.1"/>
    </source>
</evidence>
<proteinExistence type="predicted"/>
<name>A0A0Q0S8X4_9FLAO</name>
<dbReference type="PATRIC" id="fig|362413.3.peg.772"/>
<accession>A0A0Q0S8X4</accession>
<dbReference type="EMBL" id="JRLF01000011">
    <property type="protein sequence ID" value="KQB40107.1"/>
    <property type="molecule type" value="Genomic_DNA"/>
</dbReference>
<reference evidence="1 2" key="1">
    <citation type="submission" date="2014-09" db="EMBL/GenBank/DDBJ databases">
        <title>Genome sequence of Flavobacterium aquidurense RC62.</title>
        <authorList>
            <person name="Kim J.F."/>
            <person name="Kwak M.-J."/>
        </authorList>
    </citation>
    <scope>NUCLEOTIDE SEQUENCE [LARGE SCALE GENOMIC DNA]</scope>
    <source>
        <strain evidence="1 2">RC62</strain>
    </source>
</reference>
<gene>
    <name evidence="1" type="ORF">RC62_791</name>
</gene>
<comment type="caution">
    <text evidence="1">The sequence shown here is derived from an EMBL/GenBank/DDBJ whole genome shotgun (WGS) entry which is preliminary data.</text>
</comment>
<dbReference type="Proteomes" id="UP000050443">
    <property type="component" value="Unassembled WGS sequence"/>
</dbReference>
<organism evidence="1 2">
    <name type="scientific">Flavobacterium aquidurense</name>
    <dbReference type="NCBI Taxonomy" id="362413"/>
    <lineage>
        <taxon>Bacteria</taxon>
        <taxon>Pseudomonadati</taxon>
        <taxon>Bacteroidota</taxon>
        <taxon>Flavobacteriia</taxon>
        <taxon>Flavobacteriales</taxon>
        <taxon>Flavobacteriaceae</taxon>
        <taxon>Flavobacterium</taxon>
    </lineage>
</organism>
<evidence type="ECO:0000313" key="2">
    <source>
        <dbReference type="Proteomes" id="UP000050443"/>
    </source>
</evidence>
<sequence>MISKILLKYFLAFNIYLYKKIRITKQVKDFSKYFIFNNIY</sequence>
<dbReference type="STRING" id="362413.RC62_791"/>
<protein>
    <submittedName>
        <fullName evidence="1">Uncharacterized protein</fullName>
    </submittedName>
</protein>